<evidence type="ECO:0000313" key="5">
    <source>
        <dbReference type="Proteomes" id="UP000094527"/>
    </source>
</evidence>
<dbReference type="GO" id="GO:0005576">
    <property type="term" value="C:extracellular region"/>
    <property type="evidence" value="ECO:0007669"/>
    <property type="project" value="InterPro"/>
</dbReference>
<keyword evidence="2" id="KW-0732">Signal</keyword>
<name>A0A1D2NL18_ORCCI</name>
<organism evidence="4 5">
    <name type="scientific">Orchesella cincta</name>
    <name type="common">Springtail</name>
    <name type="synonym">Podura cincta</name>
    <dbReference type="NCBI Taxonomy" id="48709"/>
    <lineage>
        <taxon>Eukaryota</taxon>
        <taxon>Metazoa</taxon>
        <taxon>Ecdysozoa</taxon>
        <taxon>Arthropoda</taxon>
        <taxon>Hexapoda</taxon>
        <taxon>Collembola</taxon>
        <taxon>Entomobryomorpha</taxon>
        <taxon>Entomobryoidea</taxon>
        <taxon>Orchesellidae</taxon>
        <taxon>Orchesellinae</taxon>
        <taxon>Orchesella</taxon>
    </lineage>
</organism>
<accession>A0A1D2NL18</accession>
<evidence type="ECO:0000256" key="2">
    <source>
        <dbReference type="SAM" id="SignalP"/>
    </source>
</evidence>
<feature type="region of interest" description="Disordered" evidence="1">
    <location>
        <begin position="170"/>
        <end position="205"/>
    </location>
</feature>
<dbReference type="PROSITE" id="PS50940">
    <property type="entry name" value="CHIT_BIND_II"/>
    <property type="match status" value="1"/>
</dbReference>
<protein>
    <recommendedName>
        <fullName evidence="3">Chitin-binding type-2 domain-containing protein</fullName>
    </recommendedName>
</protein>
<dbReference type="AlphaFoldDB" id="A0A1D2NL18"/>
<feature type="domain" description="Chitin-binding type-2" evidence="3">
    <location>
        <begin position="62"/>
        <end position="119"/>
    </location>
</feature>
<dbReference type="EMBL" id="LJIJ01000013">
    <property type="protein sequence ID" value="ODN05944.1"/>
    <property type="molecule type" value="Genomic_DNA"/>
</dbReference>
<comment type="caution">
    <text evidence="4">The sequence shown here is derived from an EMBL/GenBank/DDBJ whole genome shotgun (WGS) entry which is preliminary data.</text>
</comment>
<proteinExistence type="predicted"/>
<dbReference type="GO" id="GO:0008061">
    <property type="term" value="F:chitin binding"/>
    <property type="evidence" value="ECO:0007669"/>
    <property type="project" value="InterPro"/>
</dbReference>
<evidence type="ECO:0000259" key="3">
    <source>
        <dbReference type="PROSITE" id="PS50940"/>
    </source>
</evidence>
<dbReference type="OrthoDB" id="10560265at2759"/>
<dbReference type="Proteomes" id="UP000094527">
    <property type="component" value="Unassembled WGS sequence"/>
</dbReference>
<evidence type="ECO:0000313" key="4">
    <source>
        <dbReference type="EMBL" id="ODN05944.1"/>
    </source>
</evidence>
<dbReference type="InterPro" id="IPR002557">
    <property type="entry name" value="Chitin-bd_dom"/>
</dbReference>
<gene>
    <name evidence="4" type="ORF">Ocin01_00797</name>
</gene>
<feature type="chain" id="PRO_5008905706" description="Chitin-binding type-2 domain-containing protein" evidence="2">
    <location>
        <begin position="30"/>
        <end position="227"/>
    </location>
</feature>
<reference evidence="4 5" key="1">
    <citation type="journal article" date="2016" name="Genome Biol. Evol.">
        <title>Gene Family Evolution Reflects Adaptation to Soil Environmental Stressors in the Genome of the Collembolan Orchesella cincta.</title>
        <authorList>
            <person name="Faddeeva-Vakhrusheva A."/>
            <person name="Derks M.F."/>
            <person name="Anvar S.Y."/>
            <person name="Agamennone V."/>
            <person name="Suring W."/>
            <person name="Smit S."/>
            <person name="van Straalen N.M."/>
            <person name="Roelofs D."/>
        </authorList>
    </citation>
    <scope>NUCLEOTIDE SEQUENCE [LARGE SCALE GENOMIC DNA]</scope>
    <source>
        <tissue evidence="4">Mixed pool</tissue>
    </source>
</reference>
<keyword evidence="5" id="KW-1185">Reference proteome</keyword>
<feature type="signal peptide" evidence="2">
    <location>
        <begin position="1"/>
        <end position="29"/>
    </location>
</feature>
<sequence length="227" mass="24915">MARLIQRAHALLVILGITLSNFLFCPGFAFPNGDNYYSTLQEFQTCDHIIPKFIEQVMNQDSPKCDETGAFPKPGNCTVFFKCIRSKAFIQPFVEYCALGYNFVGGVCLPNTNSSDCPQYTCRIPDISGVNEIASDDTKPNYNDDVIHPVDLVPLETPPTASPISEAISETATSTNKTPQKPESNHGTVHSEQLMSATQKEKNSGSSSFSITIQFIVISSTLSLFLK</sequence>
<evidence type="ECO:0000256" key="1">
    <source>
        <dbReference type="SAM" id="MobiDB-lite"/>
    </source>
</evidence>